<keyword evidence="2" id="KW-1185">Reference proteome</keyword>
<evidence type="ECO:0008006" key="3">
    <source>
        <dbReference type="Google" id="ProtNLM"/>
    </source>
</evidence>
<name>A0ABN7XU73_9BURK</name>
<dbReference type="Pfam" id="PF14113">
    <property type="entry name" value="Tae4"/>
    <property type="match status" value="1"/>
</dbReference>
<accession>A0ABN7XU73</accession>
<comment type="caution">
    <text evidence="1">The sequence shown here is derived from an EMBL/GenBank/DDBJ whole genome shotgun (WGS) entry which is preliminary data.</text>
</comment>
<reference evidence="1 2" key="1">
    <citation type="submission" date="2021-08" db="EMBL/GenBank/DDBJ databases">
        <authorList>
            <person name="Peeters C."/>
        </authorList>
    </citation>
    <scope>NUCLEOTIDE SEQUENCE [LARGE SCALE GENOMIC DNA]</scope>
    <source>
        <strain evidence="1 2">LMG 23994</strain>
    </source>
</reference>
<sequence length="211" mass="23546">MPAQSLPAAGARTIRTNPVAGSTISLKIQPVTFRQLWDNYVTGKPYSDPERTHTNQCAIRLSATLHRIGMDMKSFSQKNVRPGRGKSTLGRILLDGKPTATRADEMAQWLCLKPFAGLPERPEVVTGPDWQDKVRGRTGIIFFGEYWQRDDESADAATGGHIDLWNGATLTANGLIGAFHNFLRFRVGIRSIRRTYADLGKARVIWFFEIS</sequence>
<dbReference type="Proteomes" id="UP000701702">
    <property type="component" value="Unassembled WGS sequence"/>
</dbReference>
<proteinExistence type="predicted"/>
<gene>
    <name evidence="1" type="ORF">LMG23994_00350</name>
</gene>
<dbReference type="EMBL" id="CAJZAF010000001">
    <property type="protein sequence ID" value="CAG9163938.1"/>
    <property type="molecule type" value="Genomic_DNA"/>
</dbReference>
<organism evidence="1 2">
    <name type="scientific">Cupriavidus pinatubonensis</name>
    <dbReference type="NCBI Taxonomy" id="248026"/>
    <lineage>
        <taxon>Bacteria</taxon>
        <taxon>Pseudomonadati</taxon>
        <taxon>Pseudomonadota</taxon>
        <taxon>Betaproteobacteria</taxon>
        <taxon>Burkholderiales</taxon>
        <taxon>Burkholderiaceae</taxon>
        <taxon>Cupriavidus</taxon>
    </lineage>
</organism>
<dbReference type="InterPro" id="IPR025562">
    <property type="entry name" value="Tae4"/>
</dbReference>
<evidence type="ECO:0000313" key="1">
    <source>
        <dbReference type="EMBL" id="CAG9163938.1"/>
    </source>
</evidence>
<dbReference type="Gene3D" id="3.90.1720.70">
    <property type="match status" value="1"/>
</dbReference>
<dbReference type="RefSeq" id="WP_223999180.1">
    <property type="nucleotide sequence ID" value="NZ_CAJZAF010000001.1"/>
</dbReference>
<evidence type="ECO:0000313" key="2">
    <source>
        <dbReference type="Proteomes" id="UP000701702"/>
    </source>
</evidence>
<protein>
    <recommendedName>
        <fullName evidence="3">Type VI secretion system (T6SS), amidase effector protein 4</fullName>
    </recommendedName>
</protein>